<gene>
    <name evidence="2" type="ORF">E3O44_12065</name>
</gene>
<organism evidence="2 3">
    <name type="scientific">Cryobacterium algoricola</name>
    <dbReference type="NCBI Taxonomy" id="1259183"/>
    <lineage>
        <taxon>Bacteria</taxon>
        <taxon>Bacillati</taxon>
        <taxon>Actinomycetota</taxon>
        <taxon>Actinomycetes</taxon>
        <taxon>Micrococcales</taxon>
        <taxon>Microbacteriaceae</taxon>
        <taxon>Cryobacterium</taxon>
    </lineage>
</organism>
<evidence type="ECO:0000313" key="2">
    <source>
        <dbReference type="EMBL" id="TFB86190.1"/>
    </source>
</evidence>
<evidence type="ECO:0000259" key="1">
    <source>
        <dbReference type="Pfam" id="PF13302"/>
    </source>
</evidence>
<name>A0ABY2IEA0_9MICO</name>
<accession>A0ABY2IEA0</accession>
<dbReference type="Proteomes" id="UP000297608">
    <property type="component" value="Unassembled WGS sequence"/>
</dbReference>
<feature type="domain" description="N-acetyltransferase" evidence="1">
    <location>
        <begin position="54"/>
        <end position="198"/>
    </location>
</feature>
<dbReference type="EMBL" id="SOFG01000015">
    <property type="protein sequence ID" value="TFB86190.1"/>
    <property type="molecule type" value="Genomic_DNA"/>
</dbReference>
<dbReference type="PANTHER" id="PTHR43792">
    <property type="entry name" value="GNAT FAMILY, PUTATIVE (AFU_ORTHOLOGUE AFUA_3G00765)-RELATED-RELATED"/>
    <property type="match status" value="1"/>
</dbReference>
<dbReference type="Pfam" id="PF13302">
    <property type="entry name" value="Acetyltransf_3"/>
    <property type="match status" value="1"/>
</dbReference>
<dbReference type="InterPro" id="IPR016181">
    <property type="entry name" value="Acyl_CoA_acyltransferase"/>
</dbReference>
<proteinExistence type="predicted"/>
<protein>
    <submittedName>
        <fullName evidence="2">N-acetyltransferase</fullName>
    </submittedName>
</protein>
<dbReference type="Gene3D" id="3.40.630.30">
    <property type="match status" value="1"/>
</dbReference>
<dbReference type="InterPro" id="IPR000182">
    <property type="entry name" value="GNAT_dom"/>
</dbReference>
<reference evidence="2 3" key="1">
    <citation type="submission" date="2019-03" db="EMBL/GenBank/DDBJ databases">
        <title>Genomics of glacier-inhabiting Cryobacterium strains.</title>
        <authorList>
            <person name="Liu Q."/>
            <person name="Xin Y.-H."/>
        </authorList>
    </citation>
    <scope>NUCLEOTIDE SEQUENCE [LARGE SCALE GENOMIC DNA]</scope>
    <source>
        <strain evidence="2 3">MDB2-B</strain>
    </source>
</reference>
<evidence type="ECO:0000313" key="3">
    <source>
        <dbReference type="Proteomes" id="UP000297608"/>
    </source>
</evidence>
<dbReference type="RefSeq" id="WP_134535026.1">
    <property type="nucleotide sequence ID" value="NZ_SOFG01000015.1"/>
</dbReference>
<sequence length="236" mass="25495">MGGHDRLLILSCYCRRWSSPPEPGIPTPKRENRQVNGQRGCATADLGLIETEHLYLSPLLAGHSDAVFSVYSDPETWLHLPTGRHTRRAQSDAVIARSIKSWKDFGLGEWAITYRGLRPGRSRPDGSFVGTGGVSMTPAGVWNLGYRLSPSWWGRGLASEVARAAVDAAGSTDSSRPITARILTNNPASASVARRVGLSLIWEGPTTADAAEEIGGQIYADRALGAPALDWLIRHV</sequence>
<comment type="caution">
    <text evidence="2">The sequence shown here is derived from an EMBL/GenBank/DDBJ whole genome shotgun (WGS) entry which is preliminary data.</text>
</comment>
<dbReference type="PANTHER" id="PTHR43792:SF1">
    <property type="entry name" value="N-ACETYLTRANSFERASE DOMAIN-CONTAINING PROTEIN"/>
    <property type="match status" value="1"/>
</dbReference>
<dbReference type="SUPFAM" id="SSF55729">
    <property type="entry name" value="Acyl-CoA N-acyltransferases (Nat)"/>
    <property type="match status" value="1"/>
</dbReference>
<keyword evidence="3" id="KW-1185">Reference proteome</keyword>
<dbReference type="InterPro" id="IPR051531">
    <property type="entry name" value="N-acetyltransferase"/>
</dbReference>